<dbReference type="InterPro" id="IPR055972">
    <property type="entry name" value="DUF7550"/>
</dbReference>
<dbReference type="Proteomes" id="UP000199289">
    <property type="component" value="Unassembled WGS sequence"/>
</dbReference>
<name>A0A1H1BXH8_9EURY</name>
<feature type="transmembrane region" description="Helical" evidence="2">
    <location>
        <begin position="32"/>
        <end position="52"/>
    </location>
</feature>
<sequence>MTDHGHAPAEHDEGEEPGRTTAPMQAFSMGQVTTGFLVLAVGLAVVFGLPLLL</sequence>
<keyword evidence="2" id="KW-0812">Transmembrane</keyword>
<proteinExistence type="predicted"/>
<dbReference type="Pfam" id="PF24418">
    <property type="entry name" value="DUF7550"/>
    <property type="match status" value="1"/>
</dbReference>
<feature type="region of interest" description="Disordered" evidence="1">
    <location>
        <begin position="1"/>
        <end position="25"/>
    </location>
</feature>
<evidence type="ECO:0000313" key="3">
    <source>
        <dbReference type="EMBL" id="SDQ56619.1"/>
    </source>
</evidence>
<dbReference type="RefSeq" id="WP_175454422.1">
    <property type="nucleotide sequence ID" value="NZ_FNKQ01000002.1"/>
</dbReference>
<dbReference type="AlphaFoldDB" id="A0A1H1BXH8"/>
<organism evidence="3 4">
    <name type="scientific">Halopelagius longus</name>
    <dbReference type="NCBI Taxonomy" id="1236180"/>
    <lineage>
        <taxon>Archaea</taxon>
        <taxon>Methanobacteriati</taxon>
        <taxon>Methanobacteriota</taxon>
        <taxon>Stenosarchaea group</taxon>
        <taxon>Halobacteria</taxon>
        <taxon>Halobacteriales</taxon>
        <taxon>Haloferacaceae</taxon>
    </lineage>
</organism>
<protein>
    <submittedName>
        <fullName evidence="3">Uncharacterized protein</fullName>
    </submittedName>
</protein>
<dbReference type="OrthoDB" id="379532at2157"/>
<gene>
    <name evidence="3" type="ORF">SAMN05216278_2006</name>
</gene>
<feature type="compositionally biased region" description="Basic and acidic residues" evidence="1">
    <location>
        <begin position="1"/>
        <end position="11"/>
    </location>
</feature>
<keyword evidence="2" id="KW-1133">Transmembrane helix</keyword>
<keyword evidence="2" id="KW-0472">Membrane</keyword>
<evidence type="ECO:0000256" key="1">
    <source>
        <dbReference type="SAM" id="MobiDB-lite"/>
    </source>
</evidence>
<evidence type="ECO:0000256" key="2">
    <source>
        <dbReference type="SAM" id="Phobius"/>
    </source>
</evidence>
<accession>A0A1H1BXH8</accession>
<dbReference type="EMBL" id="FNKQ01000002">
    <property type="protein sequence ID" value="SDQ56619.1"/>
    <property type="molecule type" value="Genomic_DNA"/>
</dbReference>
<reference evidence="4" key="1">
    <citation type="submission" date="2016-10" db="EMBL/GenBank/DDBJ databases">
        <authorList>
            <person name="Varghese N."/>
            <person name="Submissions S."/>
        </authorList>
    </citation>
    <scope>NUCLEOTIDE SEQUENCE [LARGE SCALE GENOMIC DNA]</scope>
    <source>
        <strain evidence="4">CGMCC 1.12397</strain>
    </source>
</reference>
<evidence type="ECO:0000313" key="4">
    <source>
        <dbReference type="Proteomes" id="UP000199289"/>
    </source>
</evidence>